<evidence type="ECO:0000313" key="2">
    <source>
        <dbReference type="Proteomes" id="UP000052976"/>
    </source>
</evidence>
<name>A0A091F7J7_CORBR</name>
<sequence length="116" mass="12523">IVLRRAWRKGTDLGSDSQHRNFNTELCKMSKTKNHLKRLFQLCSVASWLGWFSSRVLAVKIGEGISVLLLTDKLMLSCSGCVTVMSPGLAVVEACSVSAFEPAMGVVGMKASSTSV</sequence>
<protein>
    <submittedName>
        <fullName evidence="1">Uncharacterized protein</fullName>
    </submittedName>
</protein>
<organism evidence="1 2">
    <name type="scientific">Corvus brachyrhynchos</name>
    <name type="common">American crow</name>
    <dbReference type="NCBI Taxonomy" id="85066"/>
    <lineage>
        <taxon>Eukaryota</taxon>
        <taxon>Metazoa</taxon>
        <taxon>Chordata</taxon>
        <taxon>Craniata</taxon>
        <taxon>Vertebrata</taxon>
        <taxon>Euteleostomi</taxon>
        <taxon>Archelosauria</taxon>
        <taxon>Archosauria</taxon>
        <taxon>Dinosauria</taxon>
        <taxon>Saurischia</taxon>
        <taxon>Theropoda</taxon>
        <taxon>Coelurosauria</taxon>
        <taxon>Aves</taxon>
        <taxon>Neognathae</taxon>
        <taxon>Neoaves</taxon>
        <taxon>Telluraves</taxon>
        <taxon>Australaves</taxon>
        <taxon>Passeriformes</taxon>
        <taxon>Corvoidea</taxon>
        <taxon>Corvidae</taxon>
        <taxon>Corvus</taxon>
    </lineage>
</organism>
<feature type="non-terminal residue" evidence="1">
    <location>
        <position position="116"/>
    </location>
</feature>
<accession>A0A091F7J7</accession>
<proteinExistence type="predicted"/>
<dbReference type="EMBL" id="KK719659">
    <property type="protein sequence ID" value="KFO64534.1"/>
    <property type="molecule type" value="Genomic_DNA"/>
</dbReference>
<feature type="non-terminal residue" evidence="1">
    <location>
        <position position="1"/>
    </location>
</feature>
<gene>
    <name evidence="1" type="ORF">N302_11455</name>
</gene>
<dbReference type="Proteomes" id="UP000052976">
    <property type="component" value="Unassembled WGS sequence"/>
</dbReference>
<evidence type="ECO:0000313" key="1">
    <source>
        <dbReference type="EMBL" id="KFO64534.1"/>
    </source>
</evidence>
<keyword evidence="2" id="KW-1185">Reference proteome</keyword>
<dbReference type="AlphaFoldDB" id="A0A091F7J7"/>
<reference evidence="1 2" key="1">
    <citation type="submission" date="2014-04" db="EMBL/GenBank/DDBJ databases">
        <title>Genome evolution of avian class.</title>
        <authorList>
            <person name="Zhang G."/>
            <person name="Li C."/>
        </authorList>
    </citation>
    <scope>NUCLEOTIDE SEQUENCE [LARGE SCALE GENOMIC DNA]</scope>
    <source>
        <strain evidence="1">BGI_N302</strain>
    </source>
</reference>